<protein>
    <submittedName>
        <fullName evidence="2">Protein kinase</fullName>
    </submittedName>
</protein>
<accession>A0AAU6RBN3</accession>
<dbReference type="InterPro" id="IPR011009">
    <property type="entry name" value="Kinase-like_dom_sf"/>
</dbReference>
<dbReference type="Gene3D" id="1.10.510.10">
    <property type="entry name" value="Transferase(Phosphotransferase) domain 1"/>
    <property type="match status" value="1"/>
</dbReference>
<proteinExistence type="predicted"/>
<organism evidence="2">
    <name type="scientific">Macrococcus psychrotolerans</name>
    <dbReference type="NCBI Taxonomy" id="3039389"/>
    <lineage>
        <taxon>Bacteria</taxon>
        <taxon>Bacillati</taxon>
        <taxon>Bacillota</taxon>
        <taxon>Bacilli</taxon>
        <taxon>Bacillales</taxon>
        <taxon>Staphylococcaceae</taxon>
        <taxon>Macrococcus</taxon>
    </lineage>
</organism>
<dbReference type="EMBL" id="CP124578">
    <property type="protein sequence ID" value="WZE67773.1"/>
    <property type="molecule type" value="Genomic_DNA"/>
</dbReference>
<dbReference type="GO" id="GO:0005524">
    <property type="term" value="F:ATP binding"/>
    <property type="evidence" value="ECO:0007669"/>
    <property type="project" value="InterPro"/>
</dbReference>
<feature type="domain" description="Protein kinase" evidence="1">
    <location>
        <begin position="1"/>
        <end position="259"/>
    </location>
</feature>
<gene>
    <name evidence="2" type="ORF">QA541_11010</name>
</gene>
<sequence>MGQELYSSCPKFYQKNIFKVDNRQLIKISNHNEIWKVKIDNEYYILKKAKKNNNIITNNNKLLEEGKKLMSLDNERIVKCYKILNDSFAGLILECIEGETLEYILKFKSIDISSIYEIVMEILHGVKYLHTNKIIHNDLNPSNIIFSIKSKEVKIIDLGIATYSYTGKNRMGADQFSAPEQLLKRKTTYKTDVWSIGCILFYFIEGYRPFKRKYDQLKIDPVISNHAPKPLKKLILSMLEKEPCKRPDISECMEVLSVLKELYE</sequence>
<dbReference type="AlphaFoldDB" id="A0AAU6RBN3"/>
<dbReference type="SUPFAM" id="SSF56112">
    <property type="entry name" value="Protein kinase-like (PK-like)"/>
    <property type="match status" value="1"/>
</dbReference>
<dbReference type="GO" id="GO:0004672">
    <property type="term" value="F:protein kinase activity"/>
    <property type="evidence" value="ECO:0007669"/>
    <property type="project" value="InterPro"/>
</dbReference>
<dbReference type="RefSeq" id="WP_420494464.1">
    <property type="nucleotide sequence ID" value="NZ_CP124578.1"/>
</dbReference>
<keyword evidence="2" id="KW-0808">Transferase</keyword>
<dbReference type="InterPro" id="IPR000719">
    <property type="entry name" value="Prot_kinase_dom"/>
</dbReference>
<evidence type="ECO:0000313" key="2">
    <source>
        <dbReference type="EMBL" id="WZE67773.1"/>
    </source>
</evidence>
<keyword evidence="2" id="KW-0418">Kinase</keyword>
<dbReference type="Pfam" id="PF00069">
    <property type="entry name" value="Pkinase"/>
    <property type="match status" value="1"/>
</dbReference>
<keyword evidence="2" id="KW-0614">Plasmid</keyword>
<name>A0AAU6RBN3_9STAP</name>
<geneLocation type="plasmid" evidence="2">
    <name>pMP21332_1</name>
</geneLocation>
<dbReference type="PROSITE" id="PS50011">
    <property type="entry name" value="PROTEIN_KINASE_DOM"/>
    <property type="match status" value="1"/>
</dbReference>
<evidence type="ECO:0000259" key="1">
    <source>
        <dbReference type="PROSITE" id="PS50011"/>
    </source>
</evidence>
<dbReference type="PANTHER" id="PTHR24345">
    <property type="entry name" value="SERINE/THREONINE-PROTEIN KINASE PLK"/>
    <property type="match status" value="1"/>
</dbReference>
<reference evidence="2" key="1">
    <citation type="submission" date="2023-04" db="EMBL/GenBank/DDBJ databases">
        <title>Macrococci isolated from food, foodproducing animals, and human clinical materials.</title>
        <authorList>
            <person name="Maslanova I."/>
            <person name="Svec P."/>
            <person name="Sedlacek I."/>
            <person name="Novakova D."/>
            <person name="Keller J.E."/>
            <person name="Schwendener S."/>
            <person name="Finstrlova A."/>
            <person name="Botka T."/>
            <person name="Kovarovic V."/>
            <person name="Petras P."/>
            <person name="Perreten V."/>
            <person name="Pantucek R."/>
        </authorList>
    </citation>
    <scope>NUCLEOTIDE SEQUENCE</scope>
    <source>
        <strain evidence="2">NRL/St 21/332</strain>
        <plasmid evidence="2">pMP21332_1</plasmid>
    </source>
</reference>